<sequence length="243" mass="27144">MRLTLLAAESQSTAILRNYLLDHGVSDVEIVLEAPVPREETLLHRYRKLGWRSVAGQVLFQLCIPPLLRRLSRGRATEIMRLYGLRDTPLADAGHRVATINAPIVAELLQARQPELVLVHGTRIIKSTILKSVASPFVNIHAGIIPRYRGVHGGYWARWSKDDANFGVTIHLVDPGVDTGAVLRHLRFAPTERDNFVTYPLLQLAEALPKLVELLRSFANDGVFEVQTADAGAAESRQWYHPL</sequence>
<keyword evidence="3 6" id="KW-0808">Transferase</keyword>
<comment type="pathway">
    <text evidence="1">Purine metabolism; IMP biosynthesis via de novo pathway; N(2)-formyl-N(1)-(5-phospho-D-ribosyl)glycinamide from N(1)-(5-phospho-D-ribosyl)glycinamide (10-formyl THF route): step 1/1.</text>
</comment>
<organism evidence="6 7">
    <name type="scientific">Ancylobacter polymorphus</name>
    <dbReference type="NCBI Taxonomy" id="223390"/>
    <lineage>
        <taxon>Bacteria</taxon>
        <taxon>Pseudomonadati</taxon>
        <taxon>Pseudomonadota</taxon>
        <taxon>Alphaproteobacteria</taxon>
        <taxon>Hyphomicrobiales</taxon>
        <taxon>Xanthobacteraceae</taxon>
        <taxon>Ancylobacter</taxon>
    </lineage>
</organism>
<evidence type="ECO:0000256" key="1">
    <source>
        <dbReference type="ARBA" id="ARBA00005054"/>
    </source>
</evidence>
<dbReference type="CDD" id="cd08653">
    <property type="entry name" value="FMT_core_like_3"/>
    <property type="match status" value="1"/>
</dbReference>
<evidence type="ECO:0000256" key="2">
    <source>
        <dbReference type="ARBA" id="ARBA00012254"/>
    </source>
</evidence>
<gene>
    <name evidence="6" type="ORF">K9D25_08875</name>
</gene>
<reference evidence="6" key="1">
    <citation type="submission" date="2021-09" db="EMBL/GenBank/DDBJ databases">
        <title>Network and meta-omics reveal the key degrader and cooperation patterns in an efficient 1,4-dioxane-degrading microbial community.</title>
        <authorList>
            <person name="Dai C."/>
        </authorList>
    </citation>
    <scope>NUCLEOTIDE SEQUENCE</scope>
    <source>
        <strain evidence="6">ZM13</strain>
    </source>
</reference>
<dbReference type="GO" id="GO:0004644">
    <property type="term" value="F:phosphoribosylglycinamide formyltransferase activity"/>
    <property type="evidence" value="ECO:0007669"/>
    <property type="project" value="UniProtKB-EC"/>
</dbReference>
<evidence type="ECO:0000313" key="6">
    <source>
        <dbReference type="EMBL" id="UOK72795.1"/>
    </source>
</evidence>
<dbReference type="GO" id="GO:0006189">
    <property type="term" value="P:'de novo' IMP biosynthetic process"/>
    <property type="evidence" value="ECO:0007669"/>
    <property type="project" value="TreeGrafter"/>
</dbReference>
<dbReference type="SUPFAM" id="SSF53328">
    <property type="entry name" value="Formyltransferase"/>
    <property type="match status" value="1"/>
</dbReference>
<dbReference type="EC" id="2.1.2.2" evidence="2"/>
<name>A0A9E7A1J3_9HYPH</name>
<accession>A0A9E7A1J3</accession>
<dbReference type="RefSeq" id="WP_244450492.1">
    <property type="nucleotide sequence ID" value="NZ_CP083239.1"/>
</dbReference>
<protein>
    <recommendedName>
        <fullName evidence="2">phosphoribosylglycinamide formyltransferase 1</fullName>
        <ecNumber evidence="2">2.1.2.2</ecNumber>
    </recommendedName>
</protein>
<dbReference type="KEGG" id="apol:K9D25_08875"/>
<feature type="domain" description="Formyl transferase N-terminal" evidence="5">
    <location>
        <begin position="105"/>
        <end position="184"/>
    </location>
</feature>
<keyword evidence="4" id="KW-0658">Purine biosynthesis</keyword>
<dbReference type="InterPro" id="IPR036477">
    <property type="entry name" value="Formyl_transf_N_sf"/>
</dbReference>
<dbReference type="Pfam" id="PF00551">
    <property type="entry name" value="Formyl_trans_N"/>
    <property type="match status" value="1"/>
</dbReference>
<dbReference type="Proteomes" id="UP000831684">
    <property type="component" value="Chromosome"/>
</dbReference>
<dbReference type="EMBL" id="CP083239">
    <property type="protein sequence ID" value="UOK72795.1"/>
    <property type="molecule type" value="Genomic_DNA"/>
</dbReference>
<dbReference type="GO" id="GO:0005829">
    <property type="term" value="C:cytosol"/>
    <property type="evidence" value="ECO:0007669"/>
    <property type="project" value="TreeGrafter"/>
</dbReference>
<evidence type="ECO:0000256" key="4">
    <source>
        <dbReference type="ARBA" id="ARBA00022755"/>
    </source>
</evidence>
<dbReference type="PANTHER" id="PTHR43369">
    <property type="entry name" value="PHOSPHORIBOSYLGLYCINAMIDE FORMYLTRANSFERASE"/>
    <property type="match status" value="1"/>
</dbReference>
<evidence type="ECO:0000313" key="7">
    <source>
        <dbReference type="Proteomes" id="UP000831684"/>
    </source>
</evidence>
<dbReference type="InterPro" id="IPR002376">
    <property type="entry name" value="Formyl_transf_N"/>
</dbReference>
<proteinExistence type="predicted"/>
<evidence type="ECO:0000259" key="5">
    <source>
        <dbReference type="Pfam" id="PF00551"/>
    </source>
</evidence>
<evidence type="ECO:0000256" key="3">
    <source>
        <dbReference type="ARBA" id="ARBA00022679"/>
    </source>
</evidence>
<dbReference type="PANTHER" id="PTHR43369:SF2">
    <property type="entry name" value="PHOSPHORIBOSYLGLYCINAMIDE FORMYLTRANSFERASE"/>
    <property type="match status" value="1"/>
</dbReference>
<dbReference type="Gene3D" id="3.40.50.170">
    <property type="entry name" value="Formyl transferase, N-terminal domain"/>
    <property type="match status" value="1"/>
</dbReference>
<dbReference type="AlphaFoldDB" id="A0A9E7A1J3"/>